<dbReference type="PANTHER" id="PTHR47027">
    <property type="entry name" value="REVERSE TRANSCRIPTASE DOMAIN-CONTAINING PROTEIN"/>
    <property type="match status" value="1"/>
</dbReference>
<accession>A0A8S3VN09</accession>
<dbReference type="Pfam" id="PF00078">
    <property type="entry name" value="RVT_1"/>
    <property type="match status" value="1"/>
</dbReference>
<feature type="domain" description="Reverse transcriptase" evidence="1">
    <location>
        <begin position="1"/>
        <end position="137"/>
    </location>
</feature>
<name>A0A8S3VN09_MYTED</name>
<evidence type="ECO:0000259" key="1">
    <source>
        <dbReference type="PROSITE" id="PS50878"/>
    </source>
</evidence>
<dbReference type="PANTHER" id="PTHR47027:SF20">
    <property type="entry name" value="REVERSE TRANSCRIPTASE-LIKE PROTEIN WITH RNA-DIRECTED DNA POLYMERASE DOMAIN"/>
    <property type="match status" value="1"/>
</dbReference>
<organism evidence="3 4">
    <name type="scientific">Mytilus edulis</name>
    <name type="common">Blue mussel</name>
    <dbReference type="NCBI Taxonomy" id="6550"/>
    <lineage>
        <taxon>Eukaryota</taxon>
        <taxon>Metazoa</taxon>
        <taxon>Spiralia</taxon>
        <taxon>Lophotrochozoa</taxon>
        <taxon>Mollusca</taxon>
        <taxon>Bivalvia</taxon>
        <taxon>Autobranchia</taxon>
        <taxon>Pteriomorphia</taxon>
        <taxon>Mytilida</taxon>
        <taxon>Mytiloidea</taxon>
        <taxon>Mytilidae</taxon>
        <taxon>Mytilinae</taxon>
        <taxon>Mytilus</taxon>
    </lineage>
</organism>
<evidence type="ECO:0000313" key="4">
    <source>
        <dbReference type="Proteomes" id="UP000683360"/>
    </source>
</evidence>
<keyword evidence="4" id="KW-1185">Reference proteome</keyword>
<protein>
    <recommendedName>
        <fullName evidence="5">WSC domain-containing protein</fullName>
    </recommendedName>
</protein>
<dbReference type="AlphaFoldDB" id="A0A8S3VN09"/>
<evidence type="ECO:0000313" key="3">
    <source>
        <dbReference type="EMBL" id="CAG2256602.1"/>
    </source>
</evidence>
<evidence type="ECO:0008006" key="5">
    <source>
        <dbReference type="Google" id="ProtNLM"/>
    </source>
</evidence>
<evidence type="ECO:0000259" key="2">
    <source>
        <dbReference type="PROSITE" id="PS51212"/>
    </source>
</evidence>
<dbReference type="SMART" id="SM00321">
    <property type="entry name" value="WSC"/>
    <property type="match status" value="1"/>
</dbReference>
<comment type="caution">
    <text evidence="3">The sequence shown here is derived from an EMBL/GenBank/DDBJ whole genome shotgun (WGS) entry which is preliminary data.</text>
</comment>
<gene>
    <name evidence="3" type="ORF">MEDL_67860</name>
</gene>
<proteinExistence type="predicted"/>
<dbReference type="PROSITE" id="PS51212">
    <property type="entry name" value="WSC"/>
    <property type="match status" value="1"/>
</dbReference>
<dbReference type="PROSITE" id="PS50878">
    <property type="entry name" value="RT_POL"/>
    <property type="match status" value="1"/>
</dbReference>
<dbReference type="EMBL" id="CAJPWZ010003308">
    <property type="protein sequence ID" value="CAG2256602.1"/>
    <property type="molecule type" value="Genomic_DNA"/>
</dbReference>
<dbReference type="Pfam" id="PF01822">
    <property type="entry name" value="WSC"/>
    <property type="match status" value="1"/>
</dbReference>
<reference evidence="3" key="1">
    <citation type="submission" date="2021-03" db="EMBL/GenBank/DDBJ databases">
        <authorList>
            <person name="Bekaert M."/>
        </authorList>
    </citation>
    <scope>NUCLEOTIDE SEQUENCE</scope>
</reference>
<feature type="domain" description="WSC" evidence="2">
    <location>
        <begin position="378"/>
        <end position="470"/>
    </location>
</feature>
<dbReference type="OrthoDB" id="6155487at2759"/>
<dbReference type="InterPro" id="IPR000477">
    <property type="entry name" value="RT_dom"/>
</dbReference>
<sequence length="470" mass="54187">MYSDAKSAVLYNGQISRFFPVYRGVRQGSSLSSKLYLLYINDLLEELSDCRRGILVTDIHISSPVQADDIALISTNCCNMQTMVTICENYSIDWKFKFNPLKSIQLNFSKSKQHTDILLYNSSIQLEISARHVGVLLNSNLNSMDRTLQACRTLRSSALGLIKSGLHPSVISIDTCNRIVRQVCFTKAFFGCELWTEITNTEILLLERAQRYVCKSIQGLPRQTRSDMVNALIGWKSAESYIDERKLLFLGKLVLMKDSMLPKQIFLTRAMEFKYNCVKHQLGFIPDIHRILVNYRLSDFDTYLSTGHFPTYIQWKKTVKVAVQETEESLWRFRTQIDKDFKFFSRIHTLSKGLHPARTFSRKHPLLIEQCRFIVNLQLGYIGCYKDDGSRHLKYKMSDLGNSITLDKCREHCKEYKYTGLQYRTYCLCGNKLKNQRYPKVPDSDCNMACAGETNRMCGGASRNSIYLGN</sequence>
<dbReference type="InterPro" id="IPR002889">
    <property type="entry name" value="WSC_carb-bd"/>
</dbReference>
<dbReference type="Proteomes" id="UP000683360">
    <property type="component" value="Unassembled WGS sequence"/>
</dbReference>